<evidence type="ECO:0000313" key="6">
    <source>
        <dbReference type="EMBL" id="MPM15543.1"/>
    </source>
</evidence>
<dbReference type="Pfam" id="PF00691">
    <property type="entry name" value="OmpA"/>
    <property type="match status" value="1"/>
</dbReference>
<dbReference type="PANTHER" id="PTHR30329">
    <property type="entry name" value="STATOR ELEMENT OF FLAGELLAR MOTOR COMPLEX"/>
    <property type="match status" value="1"/>
</dbReference>
<dbReference type="InterPro" id="IPR006665">
    <property type="entry name" value="OmpA-like"/>
</dbReference>
<feature type="compositionally biased region" description="Basic and acidic residues" evidence="4">
    <location>
        <begin position="216"/>
        <end position="232"/>
    </location>
</feature>
<comment type="caution">
    <text evidence="6">The sequence shown here is derived from an EMBL/GenBank/DDBJ whole genome shotgun (WGS) entry which is preliminary data.</text>
</comment>
<protein>
    <recommendedName>
        <fullName evidence="5">OmpA-like domain-containing protein</fullName>
    </recommendedName>
</protein>
<dbReference type="InterPro" id="IPR006664">
    <property type="entry name" value="OMP_bac"/>
</dbReference>
<keyword evidence="2" id="KW-0472">Membrane</keyword>
<dbReference type="PANTHER" id="PTHR30329:SF21">
    <property type="entry name" value="LIPOPROTEIN YIAD-RELATED"/>
    <property type="match status" value="1"/>
</dbReference>
<name>A0A644XMP7_9ZZZZ</name>
<evidence type="ECO:0000259" key="5">
    <source>
        <dbReference type="PROSITE" id="PS51123"/>
    </source>
</evidence>
<dbReference type="InterPro" id="IPR050330">
    <property type="entry name" value="Bact_OuterMem_StrucFunc"/>
</dbReference>
<evidence type="ECO:0000256" key="3">
    <source>
        <dbReference type="ARBA" id="ARBA00023237"/>
    </source>
</evidence>
<dbReference type="SUPFAM" id="SSF103088">
    <property type="entry name" value="OmpA-like"/>
    <property type="match status" value="1"/>
</dbReference>
<dbReference type="EMBL" id="VSSQ01002460">
    <property type="protein sequence ID" value="MPM15543.1"/>
    <property type="molecule type" value="Genomic_DNA"/>
</dbReference>
<evidence type="ECO:0000256" key="4">
    <source>
        <dbReference type="SAM" id="MobiDB-lite"/>
    </source>
</evidence>
<feature type="domain" description="OmpA-like" evidence="5">
    <location>
        <begin position="116"/>
        <end position="232"/>
    </location>
</feature>
<keyword evidence="3" id="KW-0998">Cell outer membrane</keyword>
<gene>
    <name evidence="6" type="ORF">SDC9_61914</name>
</gene>
<evidence type="ECO:0000256" key="2">
    <source>
        <dbReference type="ARBA" id="ARBA00023136"/>
    </source>
</evidence>
<dbReference type="PROSITE" id="PS51123">
    <property type="entry name" value="OMPA_2"/>
    <property type="match status" value="1"/>
</dbReference>
<organism evidence="6">
    <name type="scientific">bioreactor metagenome</name>
    <dbReference type="NCBI Taxonomy" id="1076179"/>
    <lineage>
        <taxon>unclassified sequences</taxon>
        <taxon>metagenomes</taxon>
        <taxon>ecological metagenomes</taxon>
    </lineage>
</organism>
<dbReference type="CDD" id="cd07185">
    <property type="entry name" value="OmpA_C-like"/>
    <property type="match status" value="1"/>
</dbReference>
<dbReference type="InterPro" id="IPR036737">
    <property type="entry name" value="OmpA-like_sf"/>
</dbReference>
<dbReference type="GO" id="GO:0009279">
    <property type="term" value="C:cell outer membrane"/>
    <property type="evidence" value="ECO:0007669"/>
    <property type="project" value="UniProtKB-SubCell"/>
</dbReference>
<dbReference type="Gene3D" id="3.30.1330.60">
    <property type="entry name" value="OmpA-like domain"/>
    <property type="match status" value="1"/>
</dbReference>
<reference evidence="6" key="1">
    <citation type="submission" date="2019-08" db="EMBL/GenBank/DDBJ databases">
        <authorList>
            <person name="Kucharzyk K."/>
            <person name="Murdoch R.W."/>
            <person name="Higgins S."/>
            <person name="Loffler F."/>
        </authorList>
    </citation>
    <scope>NUCLEOTIDE SEQUENCE</scope>
</reference>
<dbReference type="PRINTS" id="PR01021">
    <property type="entry name" value="OMPADOMAIN"/>
</dbReference>
<proteinExistence type="predicted"/>
<evidence type="ECO:0000256" key="1">
    <source>
        <dbReference type="ARBA" id="ARBA00004442"/>
    </source>
</evidence>
<accession>A0A644XMP7</accession>
<sequence length="232" mass="25367">MSAPKFIIPFLVILFVASGFSFAQELVPTEDMALVTVVVHPEGKPNAAGETVSFKSKKTGKVHTVVTGADAKAKLLLAEGDTYEISYKDFLTENDYSEMAVPSEPGIAYYEVEVIYEPAKVFKLENVYFDFGKATLRAESFPSLDELAALLNAKPTMVIEIAGHTDDVGDDASNMTLSQQRAESVRNYLIKKGIAANRIVAKGYGETMPVTTGTTDEARQKNRRTEVKILSQ</sequence>
<comment type="subcellular location">
    <subcellularLocation>
        <location evidence="1">Cell outer membrane</location>
    </subcellularLocation>
</comment>
<feature type="region of interest" description="Disordered" evidence="4">
    <location>
        <begin position="211"/>
        <end position="232"/>
    </location>
</feature>
<dbReference type="AlphaFoldDB" id="A0A644XMP7"/>